<protein>
    <submittedName>
        <fullName evidence="1">Uncharacterized protein</fullName>
    </submittedName>
</protein>
<dbReference type="EMBL" id="BGPR01232402">
    <property type="protein sequence ID" value="GBL80318.1"/>
    <property type="molecule type" value="Genomic_DNA"/>
</dbReference>
<dbReference type="AlphaFoldDB" id="A0A4Y2AKN5"/>
<organism evidence="1 2">
    <name type="scientific">Araneus ventricosus</name>
    <name type="common">Orbweaver spider</name>
    <name type="synonym">Epeira ventricosa</name>
    <dbReference type="NCBI Taxonomy" id="182803"/>
    <lineage>
        <taxon>Eukaryota</taxon>
        <taxon>Metazoa</taxon>
        <taxon>Ecdysozoa</taxon>
        <taxon>Arthropoda</taxon>
        <taxon>Chelicerata</taxon>
        <taxon>Arachnida</taxon>
        <taxon>Araneae</taxon>
        <taxon>Araneomorphae</taxon>
        <taxon>Entelegynae</taxon>
        <taxon>Araneoidea</taxon>
        <taxon>Araneidae</taxon>
        <taxon>Araneus</taxon>
    </lineage>
</organism>
<evidence type="ECO:0000313" key="1">
    <source>
        <dbReference type="EMBL" id="GBL80318.1"/>
    </source>
</evidence>
<dbReference type="Proteomes" id="UP000499080">
    <property type="component" value="Unassembled WGS sequence"/>
</dbReference>
<accession>A0A4Y2AKN5</accession>
<evidence type="ECO:0000313" key="2">
    <source>
        <dbReference type="Proteomes" id="UP000499080"/>
    </source>
</evidence>
<reference evidence="1 2" key="1">
    <citation type="journal article" date="2019" name="Sci. Rep.">
        <title>Orb-weaving spider Araneus ventricosus genome elucidates the spidroin gene catalogue.</title>
        <authorList>
            <person name="Kono N."/>
            <person name="Nakamura H."/>
            <person name="Ohtoshi R."/>
            <person name="Moran D.A.P."/>
            <person name="Shinohara A."/>
            <person name="Yoshida Y."/>
            <person name="Fujiwara M."/>
            <person name="Mori M."/>
            <person name="Tomita M."/>
            <person name="Arakawa K."/>
        </authorList>
    </citation>
    <scope>NUCLEOTIDE SEQUENCE [LARGE SCALE GENOMIC DNA]</scope>
</reference>
<proteinExistence type="predicted"/>
<keyword evidence="2" id="KW-1185">Reference proteome</keyword>
<comment type="caution">
    <text evidence="1">The sequence shown here is derived from an EMBL/GenBank/DDBJ whole genome shotgun (WGS) entry which is preliminary data.</text>
</comment>
<name>A0A4Y2AKN5_ARAVE</name>
<sequence length="102" mass="11190">MLNGVLSSSTTQLFLSLSFRGNGGLVSASGPQGSRLETRFRCVCGPLHVKSYVVVKRPQVGVTWKFGEGCQLRCRPRHLTAVQNYEVRPKIALVLFENGALI</sequence>
<gene>
    <name evidence="1" type="ORF">AVEN_90487_1</name>
</gene>